<keyword evidence="2" id="KW-1133">Transmembrane helix</keyword>
<dbReference type="RefSeq" id="WP_044010305.1">
    <property type="nucleotide sequence ID" value="NZ_AWTT01000010.1"/>
</dbReference>
<dbReference type="AlphaFoldDB" id="A0A0D1AAM8"/>
<dbReference type="GO" id="GO:0015293">
    <property type="term" value="F:symporter activity"/>
    <property type="evidence" value="ECO:0007669"/>
    <property type="project" value="InterPro"/>
</dbReference>
<feature type="transmembrane region" description="Helical" evidence="2">
    <location>
        <begin position="426"/>
        <end position="446"/>
    </location>
</feature>
<evidence type="ECO:0000313" key="3">
    <source>
        <dbReference type="EMBL" id="KIS03766.1"/>
    </source>
</evidence>
<feature type="transmembrane region" description="Helical" evidence="2">
    <location>
        <begin position="156"/>
        <end position="179"/>
    </location>
</feature>
<dbReference type="PATRIC" id="fig|1335616.4.peg.594"/>
<keyword evidence="4" id="KW-1185">Reference proteome</keyword>
<gene>
    <name evidence="3" type="ORF">WDC_0597</name>
</gene>
<dbReference type="GO" id="GO:0008643">
    <property type="term" value="P:carbohydrate transport"/>
    <property type="evidence" value="ECO:0007669"/>
    <property type="project" value="InterPro"/>
</dbReference>
<feature type="transmembrane region" description="Helical" evidence="2">
    <location>
        <begin position="395"/>
        <end position="414"/>
    </location>
</feature>
<dbReference type="PANTHER" id="PTHR11328:SF24">
    <property type="entry name" value="MAJOR FACILITATOR SUPERFAMILY (MFS) PROFILE DOMAIN-CONTAINING PROTEIN"/>
    <property type="match status" value="1"/>
</dbReference>
<keyword evidence="1" id="KW-0762">Sugar transport</keyword>
<dbReference type="OrthoDB" id="9764596at2"/>
<keyword evidence="2" id="KW-0812">Transmembrane</keyword>
<reference evidence="3 4" key="1">
    <citation type="submission" date="2013-08" db="EMBL/GenBank/DDBJ databases">
        <title>Lactobacillus wasatchii sp. WDC04, a late gas producing bacteria isolated from aged chedder cheese.</title>
        <authorList>
            <person name="Oberg C.J."/>
            <person name="Culumber M."/>
            <person name="McMahon D.J."/>
            <person name="Broadbent J.R."/>
            <person name="Oberg T.S."/>
            <person name="Ortaki F."/>
        </authorList>
    </citation>
    <scope>NUCLEOTIDE SEQUENCE [LARGE SCALE GENOMIC DNA]</scope>
    <source>
        <strain evidence="3 4">WDC04</strain>
    </source>
</reference>
<dbReference type="GO" id="GO:0005886">
    <property type="term" value="C:plasma membrane"/>
    <property type="evidence" value="ECO:0007669"/>
    <property type="project" value="TreeGrafter"/>
</dbReference>
<organism evidence="3 4">
    <name type="scientific">Paucilactobacillus wasatchensis</name>
    <dbReference type="NCBI Taxonomy" id="1335616"/>
    <lineage>
        <taxon>Bacteria</taxon>
        <taxon>Bacillati</taxon>
        <taxon>Bacillota</taxon>
        <taxon>Bacilli</taxon>
        <taxon>Lactobacillales</taxon>
        <taxon>Lactobacillaceae</taxon>
        <taxon>Paucilactobacillus</taxon>
    </lineage>
</organism>
<keyword evidence="1" id="KW-0813">Transport</keyword>
<feature type="transmembrane region" description="Helical" evidence="2">
    <location>
        <begin position="116"/>
        <end position="136"/>
    </location>
</feature>
<evidence type="ECO:0000256" key="2">
    <source>
        <dbReference type="SAM" id="Phobius"/>
    </source>
</evidence>
<dbReference type="Proteomes" id="UP000032279">
    <property type="component" value="Unassembled WGS sequence"/>
</dbReference>
<name>A0A0D1AAM8_9LACO</name>
<keyword evidence="2" id="KW-0472">Membrane</keyword>
<proteinExistence type="predicted"/>
<dbReference type="Gene3D" id="1.20.1250.20">
    <property type="entry name" value="MFS general substrate transporter like domains"/>
    <property type="match status" value="2"/>
</dbReference>
<dbReference type="PANTHER" id="PTHR11328">
    <property type="entry name" value="MAJOR FACILITATOR SUPERFAMILY DOMAIN-CONTAINING PROTEIN"/>
    <property type="match status" value="1"/>
</dbReference>
<dbReference type="STRING" id="1335616.WDC_0597"/>
<dbReference type="EMBL" id="AWTT01000010">
    <property type="protein sequence ID" value="KIS03766.1"/>
    <property type="molecule type" value="Genomic_DNA"/>
</dbReference>
<dbReference type="InterPro" id="IPR036259">
    <property type="entry name" value="MFS_trans_sf"/>
</dbReference>
<dbReference type="Pfam" id="PF13347">
    <property type="entry name" value="MFS_2"/>
    <property type="match status" value="1"/>
</dbReference>
<feature type="transmembrane region" description="Helical" evidence="2">
    <location>
        <begin position="185"/>
        <end position="208"/>
    </location>
</feature>
<feature type="transmembrane region" description="Helical" evidence="2">
    <location>
        <begin position="340"/>
        <end position="361"/>
    </location>
</feature>
<feature type="transmembrane region" description="Helical" evidence="2">
    <location>
        <begin position="253"/>
        <end position="276"/>
    </location>
</feature>
<dbReference type="InterPro" id="IPR039672">
    <property type="entry name" value="MFS_2"/>
</dbReference>
<dbReference type="SUPFAM" id="SSF103473">
    <property type="entry name" value="MFS general substrate transporter"/>
    <property type="match status" value="1"/>
</dbReference>
<comment type="caution">
    <text evidence="3">The sequence shown here is derived from an EMBL/GenBank/DDBJ whole genome shotgun (WGS) entry which is preliminary data.</text>
</comment>
<protein>
    <submittedName>
        <fullName evidence="3">Putative oligogalacturonide transporter</fullName>
    </submittedName>
</protein>
<evidence type="ECO:0000256" key="1">
    <source>
        <dbReference type="ARBA" id="ARBA00022597"/>
    </source>
</evidence>
<accession>A0A0D1AAM8</accession>
<evidence type="ECO:0000313" key="4">
    <source>
        <dbReference type="Proteomes" id="UP000032279"/>
    </source>
</evidence>
<sequence>MENAITPKAPRKVTLINRLGYGMGNFIGGGALSISSAWRMFFYTTYCGLKIWQATLIFAIGTYMDVFDNPIMGFITDNFNATKLGQKFGRRRFFIAISIPLMLFYPILWIRGQSFIYYILTYIMYELIYTVFNVPYKTLPVEMTEDYETRQYLSGYMSVFGKVAGFVTAALPGLCFMWLGKTNPFAYQAAVITYAILMAISAACVYFTSWEKDKSEVKIENDTEGSVFQALKKMFIDVFSTLRIRSFRWHLGMYLFGFGGEWLYSAINTYFFIFVLNRSNTFVSGINSLSNICQLVSTFVFMWICARLGRTSGAYSIALCVSIGTMIAYVVVWATGLTGVTWLILGISAIYGFVTGGVYYIPWANYGYMADVDEIVTNRRREGIYSGAQTMAGKLIRASSLVVLGWVLSATHLVEDATVQPMSAKYGLIGLLLVGVCGLQLLGMWASKHMKVNEKTQGIIVDEVARVRNGGSKADVKPEVKAVVEELTGFKYEDCFGNNNVGYHNKHKKNDKLNLKSV</sequence>
<feature type="transmembrane region" description="Helical" evidence="2">
    <location>
        <begin position="313"/>
        <end position="334"/>
    </location>
</feature>
<feature type="transmembrane region" description="Helical" evidence="2">
    <location>
        <begin position="93"/>
        <end position="110"/>
    </location>
</feature>
<feature type="transmembrane region" description="Helical" evidence="2">
    <location>
        <begin position="288"/>
        <end position="306"/>
    </location>
</feature>